<protein>
    <submittedName>
        <fullName evidence="2">Acyl-CoA N-acyltransferase</fullName>
    </submittedName>
</protein>
<feature type="domain" description="N-acetyltransferase" evidence="1">
    <location>
        <begin position="33"/>
        <end position="193"/>
    </location>
</feature>
<dbReference type="GO" id="GO:1990189">
    <property type="term" value="F:protein N-terminal-serine acetyltransferase activity"/>
    <property type="evidence" value="ECO:0007669"/>
    <property type="project" value="TreeGrafter"/>
</dbReference>
<evidence type="ECO:0000313" key="3">
    <source>
        <dbReference type="Proteomes" id="UP000807769"/>
    </source>
</evidence>
<accession>A0A9P7JKQ9</accession>
<dbReference type="Proteomes" id="UP000807769">
    <property type="component" value="Unassembled WGS sequence"/>
</dbReference>
<evidence type="ECO:0000259" key="1">
    <source>
        <dbReference type="PROSITE" id="PS51186"/>
    </source>
</evidence>
<dbReference type="PANTHER" id="PTHR43441:SF5">
    <property type="entry name" value="FAMILY ACETYLTRANSFERASE, PUTATIVE-RELATED"/>
    <property type="match status" value="1"/>
</dbReference>
<dbReference type="PANTHER" id="PTHR43441">
    <property type="entry name" value="RIBOSOMAL-PROTEIN-SERINE ACETYLTRANSFERASE"/>
    <property type="match status" value="1"/>
</dbReference>
<dbReference type="RefSeq" id="XP_041200321.1">
    <property type="nucleotide sequence ID" value="XM_041339124.1"/>
</dbReference>
<dbReference type="SUPFAM" id="SSF55729">
    <property type="entry name" value="Acyl-CoA N-acyltransferases (Nat)"/>
    <property type="match status" value="1"/>
</dbReference>
<dbReference type="PROSITE" id="PS51186">
    <property type="entry name" value="GNAT"/>
    <property type="match status" value="1"/>
</dbReference>
<name>A0A9P7JKQ9_9AGAM</name>
<dbReference type="InterPro" id="IPR016181">
    <property type="entry name" value="Acyl_CoA_acyltransferase"/>
</dbReference>
<organism evidence="2 3">
    <name type="scientific">Suillus subaureus</name>
    <dbReference type="NCBI Taxonomy" id="48587"/>
    <lineage>
        <taxon>Eukaryota</taxon>
        <taxon>Fungi</taxon>
        <taxon>Dikarya</taxon>
        <taxon>Basidiomycota</taxon>
        <taxon>Agaricomycotina</taxon>
        <taxon>Agaricomycetes</taxon>
        <taxon>Agaricomycetidae</taxon>
        <taxon>Boletales</taxon>
        <taxon>Suillineae</taxon>
        <taxon>Suillaceae</taxon>
        <taxon>Suillus</taxon>
    </lineage>
</organism>
<dbReference type="InterPro" id="IPR051908">
    <property type="entry name" value="Ribosomal_N-acetyltransferase"/>
</dbReference>
<comment type="caution">
    <text evidence="2">The sequence shown here is derived from an EMBL/GenBank/DDBJ whole genome shotgun (WGS) entry which is preliminary data.</text>
</comment>
<evidence type="ECO:0000313" key="2">
    <source>
        <dbReference type="EMBL" id="KAG1827474.1"/>
    </source>
</evidence>
<dbReference type="Pfam" id="PF13302">
    <property type="entry name" value="Acetyltransf_3"/>
    <property type="match status" value="1"/>
</dbReference>
<dbReference type="GeneID" id="64633140"/>
<dbReference type="GO" id="GO:0008999">
    <property type="term" value="F:protein-N-terminal-alanine acetyltransferase activity"/>
    <property type="evidence" value="ECO:0007669"/>
    <property type="project" value="TreeGrafter"/>
</dbReference>
<gene>
    <name evidence="2" type="ORF">BJ212DRAFT_1474617</name>
</gene>
<dbReference type="InterPro" id="IPR000182">
    <property type="entry name" value="GNAT_dom"/>
</dbReference>
<sequence>MTVSKDLNFCFPVRELSNERVKMTPFEASIHSSSFFSATSAHPELWAHMPTGPFQTVQDFDTNFLEAVVHRDLGMVLFAIIDKTKPPSAADGEGELAGMMSYTGSSSVNLSTEIGYIIILPSYQRTHVNSNAVGLLLQYALEVPSQGGLGLRRVQWQCSSMNAPSIRAAERLGFKKEGIMKWHRVYRGGKERGKVHNGRELPQGDLEEQDYGRDTVILGYCWDDWEQGGREKIQSIMDRQHVSYWAFSTVRPFDGYNS</sequence>
<dbReference type="Gene3D" id="3.40.630.30">
    <property type="match status" value="1"/>
</dbReference>
<dbReference type="AlphaFoldDB" id="A0A9P7JKQ9"/>
<keyword evidence="3" id="KW-1185">Reference proteome</keyword>
<reference evidence="2" key="1">
    <citation type="journal article" date="2020" name="New Phytol.">
        <title>Comparative genomics reveals dynamic genome evolution in host specialist ectomycorrhizal fungi.</title>
        <authorList>
            <person name="Lofgren L.A."/>
            <person name="Nguyen N.H."/>
            <person name="Vilgalys R."/>
            <person name="Ruytinx J."/>
            <person name="Liao H.L."/>
            <person name="Branco S."/>
            <person name="Kuo A."/>
            <person name="LaButti K."/>
            <person name="Lipzen A."/>
            <person name="Andreopoulos W."/>
            <person name="Pangilinan J."/>
            <person name="Riley R."/>
            <person name="Hundley H."/>
            <person name="Na H."/>
            <person name="Barry K."/>
            <person name="Grigoriev I.V."/>
            <person name="Stajich J.E."/>
            <person name="Kennedy P.G."/>
        </authorList>
    </citation>
    <scope>NUCLEOTIDE SEQUENCE</scope>
    <source>
        <strain evidence="2">MN1</strain>
    </source>
</reference>
<dbReference type="EMBL" id="JABBWG010000001">
    <property type="protein sequence ID" value="KAG1827474.1"/>
    <property type="molecule type" value="Genomic_DNA"/>
</dbReference>
<dbReference type="OrthoDB" id="41238at2759"/>
<proteinExistence type="predicted"/>